<dbReference type="InterPro" id="IPR027417">
    <property type="entry name" value="P-loop_NTPase"/>
</dbReference>
<dbReference type="AlphaFoldDB" id="A0AAN4YZI8"/>
<feature type="compositionally biased region" description="Basic and acidic residues" evidence="1">
    <location>
        <begin position="68"/>
        <end position="77"/>
    </location>
</feature>
<accession>A0AAN4YZI8</accession>
<dbReference type="Proteomes" id="UP001328107">
    <property type="component" value="Unassembled WGS sequence"/>
</dbReference>
<feature type="region of interest" description="Disordered" evidence="1">
    <location>
        <begin position="66"/>
        <end position="105"/>
    </location>
</feature>
<sequence length="572" mass="63337">SSSGSTSGKSIWRSSEIDAAPYAGLVHVGREESVMDGEGREDEVVVKKMRRMSMRLQAVSSYAIPSSLREKDSESDKMVPVFDEERTEDSRSERAASLVERAAAKQLAADPSVVWLEAMRPTRVEECIGDEEVLASGKRWLQKWKKRLDKVCAEEEKTPKPPKAKKRKRKGGSYSDGEEQEDSDSDFELRDEDHGLPNPLVLCGPIGCGKTAYIRALSSEIGFSLLESSPDESRTGANMKAKLLGAIANHSVSSKPAGGISSFFSAKSGGEEKKKEEKRGRLHTLVVIEHVDVVFAELDKLFWPALAEILATTKIPIVLTCNVVPDELSRLLRTAGETGAEPIEMTMHRGDGRITVEEYVQASLAGSSDRAPSSTVIPGIVTRARHDLRAALLDAHWAAAAETLSQKDLVDMRIRRVDEPAMCDTVAHQTFAWLDECARRAEMTSTSELSRVAQWPARCGMPGEEYGRLCTQIDEIDQDAYREAEARRSRMIEMARSGVGAGNGGRSGLLTRREIATDWMPILAQIDKRENEKKKEYGRRYQHYFNAVHPKTGLTIDPLDRIQGACAFFRLP</sequence>
<dbReference type="PANTHER" id="PTHR23389:SF34">
    <property type="entry name" value="PROTEIN KINASE DOMAIN-CONTAINING PROTEIN"/>
    <property type="match status" value="1"/>
</dbReference>
<dbReference type="PANTHER" id="PTHR23389">
    <property type="entry name" value="CHROMOSOME TRANSMISSION FIDELITY FACTOR 18"/>
    <property type="match status" value="1"/>
</dbReference>
<reference evidence="3" key="1">
    <citation type="submission" date="2022-10" db="EMBL/GenBank/DDBJ databases">
        <title>Genome assembly of Pristionchus species.</title>
        <authorList>
            <person name="Yoshida K."/>
            <person name="Sommer R.J."/>
        </authorList>
    </citation>
    <scope>NUCLEOTIDE SEQUENCE [LARGE SCALE GENOMIC DNA]</scope>
    <source>
        <strain evidence="3">RS5460</strain>
    </source>
</reference>
<dbReference type="SUPFAM" id="SSF52540">
    <property type="entry name" value="P-loop containing nucleoside triphosphate hydrolases"/>
    <property type="match status" value="1"/>
</dbReference>
<feature type="compositionally biased region" description="Acidic residues" evidence="1">
    <location>
        <begin position="176"/>
        <end position="186"/>
    </location>
</feature>
<feature type="non-terminal residue" evidence="2">
    <location>
        <position position="1"/>
    </location>
</feature>
<evidence type="ECO:0000256" key="1">
    <source>
        <dbReference type="SAM" id="MobiDB-lite"/>
    </source>
</evidence>
<gene>
    <name evidence="2" type="ORF">PMAYCL1PPCAC_01321</name>
</gene>
<protein>
    <recommendedName>
        <fullName evidence="4">AAA+ ATPase domain-containing protein</fullName>
    </recommendedName>
</protein>
<evidence type="ECO:0000313" key="3">
    <source>
        <dbReference type="Proteomes" id="UP001328107"/>
    </source>
</evidence>
<evidence type="ECO:0008006" key="4">
    <source>
        <dbReference type="Google" id="ProtNLM"/>
    </source>
</evidence>
<dbReference type="GO" id="GO:0003677">
    <property type="term" value="F:DNA binding"/>
    <property type="evidence" value="ECO:0007669"/>
    <property type="project" value="TreeGrafter"/>
</dbReference>
<organism evidence="2 3">
    <name type="scientific">Pristionchus mayeri</name>
    <dbReference type="NCBI Taxonomy" id="1317129"/>
    <lineage>
        <taxon>Eukaryota</taxon>
        <taxon>Metazoa</taxon>
        <taxon>Ecdysozoa</taxon>
        <taxon>Nematoda</taxon>
        <taxon>Chromadorea</taxon>
        <taxon>Rhabditida</taxon>
        <taxon>Rhabditina</taxon>
        <taxon>Diplogasteromorpha</taxon>
        <taxon>Diplogasteroidea</taxon>
        <taxon>Neodiplogasteridae</taxon>
        <taxon>Pristionchus</taxon>
    </lineage>
</organism>
<proteinExistence type="predicted"/>
<evidence type="ECO:0000313" key="2">
    <source>
        <dbReference type="EMBL" id="GMR31126.1"/>
    </source>
</evidence>
<comment type="caution">
    <text evidence="2">The sequence shown here is derived from an EMBL/GenBank/DDBJ whole genome shotgun (WGS) entry which is preliminary data.</text>
</comment>
<dbReference type="GO" id="GO:0005634">
    <property type="term" value="C:nucleus"/>
    <property type="evidence" value="ECO:0007669"/>
    <property type="project" value="TreeGrafter"/>
</dbReference>
<feature type="non-terminal residue" evidence="2">
    <location>
        <position position="572"/>
    </location>
</feature>
<feature type="compositionally biased region" description="Basic residues" evidence="1">
    <location>
        <begin position="160"/>
        <end position="171"/>
    </location>
</feature>
<feature type="region of interest" description="Disordered" evidence="1">
    <location>
        <begin position="153"/>
        <end position="191"/>
    </location>
</feature>
<dbReference type="Gene3D" id="3.40.50.300">
    <property type="entry name" value="P-loop containing nucleotide triphosphate hydrolases"/>
    <property type="match status" value="1"/>
</dbReference>
<dbReference type="EMBL" id="BTRK01000001">
    <property type="protein sequence ID" value="GMR31126.1"/>
    <property type="molecule type" value="Genomic_DNA"/>
</dbReference>
<keyword evidence="3" id="KW-1185">Reference proteome</keyword>
<name>A0AAN4YZI8_9BILA</name>